<feature type="non-terminal residue" evidence="1">
    <location>
        <position position="44"/>
    </location>
</feature>
<reference evidence="1 2" key="1">
    <citation type="submission" date="2017-05" db="EMBL/GenBank/DDBJ databases">
        <title>The Genome Sequence of Tsuchiyaea wingfieldii DSM 27421.</title>
        <authorList>
            <person name="Cuomo C."/>
            <person name="Passer A."/>
            <person name="Billmyre B."/>
            <person name="Heitman J."/>
        </authorList>
    </citation>
    <scope>NUCLEOTIDE SEQUENCE [LARGE SCALE GENOMIC DNA]</scope>
    <source>
        <strain evidence="1 2">DSM 27421</strain>
    </source>
</reference>
<organism evidence="1 2">
    <name type="scientific">Cryptococcus floricola</name>
    <dbReference type="NCBI Taxonomy" id="2591691"/>
    <lineage>
        <taxon>Eukaryota</taxon>
        <taxon>Fungi</taxon>
        <taxon>Dikarya</taxon>
        <taxon>Basidiomycota</taxon>
        <taxon>Agaricomycotina</taxon>
        <taxon>Tremellomycetes</taxon>
        <taxon>Tremellales</taxon>
        <taxon>Cryptococcaceae</taxon>
        <taxon>Cryptococcus</taxon>
    </lineage>
</organism>
<protein>
    <submittedName>
        <fullName evidence="1">Uncharacterized protein</fullName>
    </submittedName>
</protein>
<keyword evidence="2" id="KW-1185">Reference proteome</keyword>
<dbReference type="Proteomes" id="UP000322245">
    <property type="component" value="Unassembled WGS sequence"/>
</dbReference>
<gene>
    <name evidence="1" type="ORF">B9479_008371</name>
</gene>
<evidence type="ECO:0000313" key="2">
    <source>
        <dbReference type="Proteomes" id="UP000322245"/>
    </source>
</evidence>
<evidence type="ECO:0000313" key="1">
    <source>
        <dbReference type="EMBL" id="TYJ51078.1"/>
    </source>
</evidence>
<dbReference type="InterPro" id="IPR022235">
    <property type="entry name" value="DUF3760"/>
</dbReference>
<comment type="caution">
    <text evidence="1">The sequence shown here is derived from an EMBL/GenBank/DDBJ whole genome shotgun (WGS) entry which is preliminary data.</text>
</comment>
<dbReference type="AlphaFoldDB" id="A0A5D3AK93"/>
<sequence length="44" mass="4741">MSSITPADFATILPVHHLILDQLIASAPHSALRLCSAVYERAIP</sequence>
<accession>A0A5D3AK93</accession>
<dbReference type="Pfam" id="PF12586">
    <property type="entry name" value="DUF3760"/>
    <property type="match status" value="1"/>
</dbReference>
<dbReference type="EMBL" id="NIDF01000534">
    <property type="protein sequence ID" value="TYJ51078.1"/>
    <property type="molecule type" value="Genomic_DNA"/>
</dbReference>
<name>A0A5D3AK93_9TREE</name>
<proteinExistence type="predicted"/>